<feature type="transmembrane region" description="Helical" evidence="5">
    <location>
        <begin position="299"/>
        <end position="317"/>
    </location>
</feature>
<evidence type="ECO:0000256" key="3">
    <source>
        <dbReference type="ARBA" id="ARBA00022989"/>
    </source>
</evidence>
<dbReference type="OrthoDB" id="9767361at2"/>
<evidence type="ECO:0000313" key="7">
    <source>
        <dbReference type="Proteomes" id="UP000001847"/>
    </source>
</evidence>
<dbReference type="PANTHER" id="PTHR43427">
    <property type="entry name" value="CHLORIDE CHANNEL PROTEIN CLC-E"/>
    <property type="match status" value="1"/>
</dbReference>
<feature type="transmembrane region" description="Helical" evidence="5">
    <location>
        <begin position="147"/>
        <end position="171"/>
    </location>
</feature>
<evidence type="ECO:0000256" key="1">
    <source>
        <dbReference type="ARBA" id="ARBA00004141"/>
    </source>
</evidence>
<feature type="transmembrane region" description="Helical" evidence="5">
    <location>
        <begin position="93"/>
        <end position="112"/>
    </location>
</feature>
<dbReference type="STRING" id="456481.LEPBI_I2439"/>
<dbReference type="SUPFAM" id="SSF81340">
    <property type="entry name" value="Clc chloride channel"/>
    <property type="match status" value="1"/>
</dbReference>
<feature type="transmembrane region" description="Helical" evidence="5">
    <location>
        <begin position="373"/>
        <end position="396"/>
    </location>
</feature>
<keyword evidence="7" id="KW-1185">Reference proteome</keyword>
<feature type="transmembrane region" description="Helical" evidence="5">
    <location>
        <begin position="260"/>
        <end position="279"/>
    </location>
</feature>
<feature type="transmembrane region" description="Helical" evidence="5">
    <location>
        <begin position="183"/>
        <end position="203"/>
    </location>
</feature>
<feature type="transmembrane region" description="Helical" evidence="5">
    <location>
        <begin position="218"/>
        <end position="240"/>
    </location>
</feature>
<dbReference type="PANTHER" id="PTHR43427:SF12">
    <property type="entry name" value="CHLORIDE TRANSPORTER"/>
    <property type="match status" value="1"/>
</dbReference>
<dbReference type="RefSeq" id="WP_012389389.1">
    <property type="nucleotide sequence ID" value="NC_010602.1"/>
</dbReference>
<feature type="transmembrane region" description="Helical" evidence="5">
    <location>
        <begin position="21"/>
        <end position="41"/>
    </location>
</feature>
<dbReference type="GO" id="GO:0016020">
    <property type="term" value="C:membrane"/>
    <property type="evidence" value="ECO:0007669"/>
    <property type="project" value="UniProtKB-SubCell"/>
</dbReference>
<gene>
    <name evidence="6" type="ordered locus">LEPBI_I2439</name>
</gene>
<evidence type="ECO:0000256" key="4">
    <source>
        <dbReference type="ARBA" id="ARBA00023136"/>
    </source>
</evidence>
<feature type="transmembrane region" description="Helical" evidence="5">
    <location>
        <begin position="53"/>
        <end position="72"/>
    </location>
</feature>
<reference evidence="6 7" key="1">
    <citation type="journal article" date="2008" name="PLoS ONE">
        <title>Genome sequence of the saprophyte Leptospira biflexa provides insights into the evolution of Leptospira and the pathogenesis of leptospirosis.</title>
        <authorList>
            <person name="Picardeau M."/>
            <person name="Bulach D.M."/>
            <person name="Bouchier C."/>
            <person name="Zuerner R.L."/>
            <person name="Zidane N."/>
            <person name="Wilson P.J."/>
            <person name="Creno S."/>
            <person name="Kuczek E.S."/>
            <person name="Bommezzadri S."/>
            <person name="Davis J.C."/>
            <person name="McGrath A."/>
            <person name="Johnson M.J."/>
            <person name="Boursaux-Eude C."/>
            <person name="Seemann T."/>
            <person name="Rouy Z."/>
            <person name="Coppel R.L."/>
            <person name="Rood J.I."/>
            <person name="Lajus A."/>
            <person name="Davies J.K."/>
            <person name="Medigue C."/>
            <person name="Adler B."/>
        </authorList>
    </citation>
    <scope>NUCLEOTIDE SEQUENCE [LARGE SCALE GENOMIC DNA]</scope>
    <source>
        <strain evidence="7">Patoc 1 / ATCC 23582 / Paris</strain>
    </source>
</reference>
<comment type="subcellular location">
    <subcellularLocation>
        <location evidence="1">Membrane</location>
        <topology evidence="1">Multi-pass membrane protein</topology>
    </subcellularLocation>
</comment>
<sequence>MNQKRKRQFFDSFQFIFRWSLFLICIAIVVGSVSAFFLISLDSVTKLRESHTYVLYFLPLVGFFIGWVYHQFGSKASKGNNLLLEEIHSPSSVIPIRMAPLVLFGTLLTHFFGGSAGREGTAVQMGGSIAHQIVRFYRLSLKEQQTLIILGMSAGFSAVFGTPIAAAIFSIEVIQIGAYRWKLFLPSLLIAWISHEVCLYWKVSHSVFPNVTFEFESILILVLFLLAIASGFVAKLFTWLLHSISKYSQTWIVYPPFRPFVGGIILVVFFLSGVHLDYFGLGVKTIQNAFTGFLPYESFFWKLILTVITIGFGFKGGEVTPLFFIGASLGNLFAILDPVHLTLFVSVGFISVFSGATNTPLACAVMGMELFGFQSGVVFFIATQIAYIMSGHVSIYSSQIITKKKWFGSSKDIGKKISDL</sequence>
<keyword evidence="4 5" id="KW-0472">Membrane</keyword>
<dbReference type="EMBL" id="CP000786">
    <property type="protein sequence ID" value="ABZ98528.1"/>
    <property type="molecule type" value="Genomic_DNA"/>
</dbReference>
<evidence type="ECO:0000256" key="5">
    <source>
        <dbReference type="SAM" id="Phobius"/>
    </source>
</evidence>
<organism evidence="6 7">
    <name type="scientific">Leptospira biflexa serovar Patoc (strain Patoc 1 / ATCC 23582 / Paris)</name>
    <dbReference type="NCBI Taxonomy" id="456481"/>
    <lineage>
        <taxon>Bacteria</taxon>
        <taxon>Pseudomonadati</taxon>
        <taxon>Spirochaetota</taxon>
        <taxon>Spirochaetia</taxon>
        <taxon>Leptospirales</taxon>
        <taxon>Leptospiraceae</taxon>
        <taxon>Leptospira</taxon>
    </lineage>
</organism>
<feature type="transmembrane region" description="Helical" evidence="5">
    <location>
        <begin position="329"/>
        <end position="353"/>
    </location>
</feature>
<keyword evidence="2 5" id="KW-0812">Transmembrane</keyword>
<protein>
    <submittedName>
        <fullName evidence="6">Putative voltage-gated chloride channel protein putative membrane protein putative signal peptide</fullName>
    </submittedName>
</protein>
<dbReference type="InterPro" id="IPR014743">
    <property type="entry name" value="Cl-channel_core"/>
</dbReference>
<proteinExistence type="predicted"/>
<dbReference type="KEGG" id="lbi:LEPBI_I2439"/>
<dbReference type="InterPro" id="IPR001807">
    <property type="entry name" value="ClC"/>
</dbReference>
<evidence type="ECO:0000313" key="6">
    <source>
        <dbReference type="EMBL" id="ABZ98528.1"/>
    </source>
</evidence>
<accession>B0SLE2</accession>
<dbReference type="HOGENOM" id="CLU_015263_1_1_12"/>
<dbReference type="BioCyc" id="LBIF456481:LEPBI_RS12040-MONOMER"/>
<dbReference type="AlphaFoldDB" id="B0SLE2"/>
<name>B0SLE2_LEPBP</name>
<dbReference type="Gene3D" id="1.10.3080.10">
    <property type="entry name" value="Clc chloride channel"/>
    <property type="match status" value="1"/>
</dbReference>
<dbReference type="PRINTS" id="PR00762">
    <property type="entry name" value="CLCHANNEL"/>
</dbReference>
<dbReference type="Pfam" id="PF00654">
    <property type="entry name" value="Voltage_CLC"/>
    <property type="match status" value="1"/>
</dbReference>
<keyword evidence="3 5" id="KW-1133">Transmembrane helix</keyword>
<dbReference type="InterPro" id="IPR050368">
    <property type="entry name" value="ClC-type_chloride_channel"/>
</dbReference>
<evidence type="ECO:0000256" key="2">
    <source>
        <dbReference type="ARBA" id="ARBA00022692"/>
    </source>
</evidence>
<dbReference type="Proteomes" id="UP000001847">
    <property type="component" value="Chromosome I"/>
</dbReference>
<dbReference type="GO" id="GO:0015108">
    <property type="term" value="F:chloride transmembrane transporter activity"/>
    <property type="evidence" value="ECO:0007669"/>
    <property type="project" value="InterPro"/>
</dbReference>